<evidence type="ECO:0000313" key="12">
    <source>
        <dbReference type="EMBL" id="PJA47611.1"/>
    </source>
</evidence>
<dbReference type="GO" id="GO:0006351">
    <property type="term" value="P:DNA-templated transcription"/>
    <property type="evidence" value="ECO:0007669"/>
    <property type="project" value="InterPro"/>
</dbReference>
<keyword evidence="7" id="KW-0804">Transcription</keyword>
<dbReference type="GO" id="GO:0003899">
    <property type="term" value="F:DNA-directed RNA polymerase activity"/>
    <property type="evidence" value="ECO:0007669"/>
    <property type="project" value="UniProtKB-EC"/>
</dbReference>
<evidence type="ECO:0000256" key="7">
    <source>
        <dbReference type="ARBA" id="ARBA00023163"/>
    </source>
</evidence>
<evidence type="ECO:0000256" key="3">
    <source>
        <dbReference type="ARBA" id="ARBA00015972"/>
    </source>
</evidence>
<dbReference type="AlphaFoldDB" id="A0A2M7XI72"/>
<dbReference type="EMBL" id="PFWS01000009">
    <property type="protein sequence ID" value="PJA47611.1"/>
    <property type="molecule type" value="Genomic_DNA"/>
</dbReference>
<evidence type="ECO:0000259" key="11">
    <source>
        <dbReference type="SMART" id="SM00662"/>
    </source>
</evidence>
<proteinExistence type="inferred from homology"/>
<evidence type="ECO:0000256" key="2">
    <source>
        <dbReference type="ARBA" id="ARBA00012418"/>
    </source>
</evidence>
<dbReference type="GO" id="GO:0005737">
    <property type="term" value="C:cytoplasm"/>
    <property type="evidence" value="ECO:0007669"/>
    <property type="project" value="UniProtKB-ARBA"/>
</dbReference>
<dbReference type="InterPro" id="IPR036643">
    <property type="entry name" value="RNApol_insert_sf"/>
</dbReference>
<comment type="similarity">
    <text evidence="1">Belongs to the RNA polymerase alpha chain family.</text>
</comment>
<keyword evidence="5" id="KW-0808">Transferase</keyword>
<evidence type="ECO:0000256" key="1">
    <source>
        <dbReference type="ARBA" id="ARBA00007123"/>
    </source>
</evidence>
<organism evidence="12 13">
    <name type="scientific">Candidatus Uhrbacteria bacterium CG_4_9_14_3_um_filter_36_7</name>
    <dbReference type="NCBI Taxonomy" id="1975033"/>
    <lineage>
        <taxon>Bacteria</taxon>
        <taxon>Candidatus Uhriibacteriota</taxon>
    </lineage>
</organism>
<evidence type="ECO:0000256" key="10">
    <source>
        <dbReference type="ARBA" id="ARBA00048552"/>
    </source>
</evidence>
<dbReference type="NCBIfam" id="TIGR02027">
    <property type="entry name" value="rpoA"/>
    <property type="match status" value="1"/>
</dbReference>
<sequence>MEQILLPSKIHYKEGRHIHEGILTVEPCFYGYGTTIGNALRRVLLSSLPGAAVTAVKVKGVSHEFQAIPNVKEDMLEVILNMKGLRLKMHTDDPVKLSLHIEGETVVTASLIEPNADVEIVNPDLVIATLTDKEAVFDMEIVVERGRGFRPTEERKSPQSEIGMISIDALFSPVKNVGYKVENTRVGEITNYDKLIMTIETDGTITPEEAVRMSSKVLIDHFDILLGNPMSVLS</sequence>
<dbReference type="GO" id="GO:0000428">
    <property type="term" value="C:DNA-directed RNA polymerase complex"/>
    <property type="evidence" value="ECO:0007669"/>
    <property type="project" value="UniProtKB-KW"/>
</dbReference>
<dbReference type="EC" id="2.7.7.6" evidence="2"/>
<name>A0A2M7XI72_9BACT</name>
<dbReference type="Pfam" id="PF01193">
    <property type="entry name" value="RNA_pol_L"/>
    <property type="match status" value="1"/>
</dbReference>
<gene>
    <name evidence="12" type="ORF">CO172_00690</name>
</gene>
<dbReference type="FunFam" id="2.170.120.12:FF:000001">
    <property type="entry name" value="DNA-directed RNA polymerase subunit alpha"/>
    <property type="match status" value="1"/>
</dbReference>
<dbReference type="GO" id="GO:0003677">
    <property type="term" value="F:DNA binding"/>
    <property type="evidence" value="ECO:0007669"/>
    <property type="project" value="InterPro"/>
</dbReference>
<dbReference type="GO" id="GO:0046983">
    <property type="term" value="F:protein dimerization activity"/>
    <property type="evidence" value="ECO:0007669"/>
    <property type="project" value="InterPro"/>
</dbReference>
<dbReference type="Pfam" id="PF01000">
    <property type="entry name" value="RNA_pol_A_bac"/>
    <property type="match status" value="1"/>
</dbReference>
<protein>
    <recommendedName>
        <fullName evidence="3">DNA-directed RNA polymerase subunit alpha</fullName>
        <ecNumber evidence="2">2.7.7.6</ecNumber>
    </recommendedName>
    <alternativeName>
        <fullName evidence="9">RNA polymerase subunit alpha</fullName>
    </alternativeName>
    <alternativeName>
        <fullName evidence="8">Transcriptase subunit alpha</fullName>
    </alternativeName>
</protein>
<dbReference type="InterPro" id="IPR011262">
    <property type="entry name" value="DNA-dir_RNA_pol_insert"/>
</dbReference>
<dbReference type="InterPro" id="IPR011263">
    <property type="entry name" value="DNA-dir_RNA_pol_RpoA/D/Rpb3"/>
</dbReference>
<reference evidence="13" key="1">
    <citation type="submission" date="2017-09" db="EMBL/GenBank/DDBJ databases">
        <title>Depth-based differentiation of microbial function through sediment-hosted aquifers and enrichment of novel symbionts in the deep terrestrial subsurface.</title>
        <authorList>
            <person name="Probst A.J."/>
            <person name="Ladd B."/>
            <person name="Jarett J.K."/>
            <person name="Geller-Mcgrath D.E."/>
            <person name="Sieber C.M.K."/>
            <person name="Emerson J.B."/>
            <person name="Anantharaman K."/>
            <person name="Thomas B.C."/>
            <person name="Malmstrom R."/>
            <person name="Stieglmeier M."/>
            <person name="Klingl A."/>
            <person name="Woyke T."/>
            <person name="Ryan C.M."/>
            <person name="Banfield J.F."/>
        </authorList>
    </citation>
    <scope>NUCLEOTIDE SEQUENCE [LARGE SCALE GENOMIC DNA]</scope>
</reference>
<evidence type="ECO:0000256" key="8">
    <source>
        <dbReference type="ARBA" id="ARBA00032524"/>
    </source>
</evidence>
<evidence type="ECO:0000256" key="5">
    <source>
        <dbReference type="ARBA" id="ARBA00022679"/>
    </source>
</evidence>
<dbReference type="SUPFAM" id="SSF56553">
    <property type="entry name" value="Insert subdomain of RNA polymerase alpha subunit"/>
    <property type="match status" value="1"/>
</dbReference>
<dbReference type="Gene3D" id="3.30.1360.10">
    <property type="entry name" value="RNA polymerase, RBP11-like subunit"/>
    <property type="match status" value="1"/>
</dbReference>
<keyword evidence="6" id="KW-0548">Nucleotidyltransferase</keyword>
<keyword evidence="4 12" id="KW-0240">DNA-directed RNA polymerase</keyword>
<dbReference type="InterPro" id="IPR036603">
    <property type="entry name" value="RBP11-like"/>
</dbReference>
<dbReference type="SUPFAM" id="SSF55257">
    <property type="entry name" value="RBP11-like subunits of RNA polymerase"/>
    <property type="match status" value="1"/>
</dbReference>
<accession>A0A2M7XI72</accession>
<evidence type="ECO:0000313" key="13">
    <source>
        <dbReference type="Proteomes" id="UP000229749"/>
    </source>
</evidence>
<dbReference type="InterPro" id="IPR011773">
    <property type="entry name" value="DNA-dir_RpoA"/>
</dbReference>
<evidence type="ECO:0000256" key="9">
    <source>
        <dbReference type="ARBA" id="ARBA00033070"/>
    </source>
</evidence>
<comment type="catalytic activity">
    <reaction evidence="10">
        <text>RNA(n) + a ribonucleoside 5'-triphosphate = RNA(n+1) + diphosphate</text>
        <dbReference type="Rhea" id="RHEA:21248"/>
        <dbReference type="Rhea" id="RHEA-COMP:14527"/>
        <dbReference type="Rhea" id="RHEA-COMP:17342"/>
        <dbReference type="ChEBI" id="CHEBI:33019"/>
        <dbReference type="ChEBI" id="CHEBI:61557"/>
        <dbReference type="ChEBI" id="CHEBI:140395"/>
        <dbReference type="EC" id="2.7.7.6"/>
    </reaction>
</comment>
<evidence type="ECO:0000256" key="4">
    <source>
        <dbReference type="ARBA" id="ARBA00022478"/>
    </source>
</evidence>
<dbReference type="SMART" id="SM00662">
    <property type="entry name" value="RPOLD"/>
    <property type="match status" value="1"/>
</dbReference>
<dbReference type="Gene3D" id="2.170.120.12">
    <property type="entry name" value="DNA-directed RNA polymerase, insert domain"/>
    <property type="match status" value="1"/>
</dbReference>
<dbReference type="Proteomes" id="UP000229749">
    <property type="component" value="Unassembled WGS sequence"/>
</dbReference>
<feature type="domain" description="DNA-directed RNA polymerase RpoA/D/Rpb3-type" evidence="11">
    <location>
        <begin position="20"/>
        <end position="228"/>
    </location>
</feature>
<evidence type="ECO:0000256" key="6">
    <source>
        <dbReference type="ARBA" id="ARBA00022695"/>
    </source>
</evidence>
<comment type="caution">
    <text evidence="12">The sequence shown here is derived from an EMBL/GenBank/DDBJ whole genome shotgun (WGS) entry which is preliminary data.</text>
</comment>
<dbReference type="NCBIfam" id="NF003519">
    <property type="entry name" value="PRK05182.2-5"/>
    <property type="match status" value="1"/>
</dbReference>
<dbReference type="CDD" id="cd06928">
    <property type="entry name" value="RNAP_alpha_NTD"/>
    <property type="match status" value="1"/>
</dbReference>